<evidence type="ECO:0000259" key="1">
    <source>
        <dbReference type="PROSITE" id="PS50090"/>
    </source>
</evidence>
<evidence type="ECO:0000313" key="2">
    <source>
        <dbReference type="Proteomes" id="UP000189701"/>
    </source>
</evidence>
<dbReference type="PROSITE" id="PS50090">
    <property type="entry name" value="MYB_LIKE"/>
    <property type="match status" value="1"/>
</dbReference>
<dbReference type="InterPro" id="IPR044822">
    <property type="entry name" value="Myb_DNA-bind_4"/>
</dbReference>
<dbReference type="GeneID" id="104229866"/>
<organism evidence="2 3">
    <name type="scientific">Nicotiana sylvestris</name>
    <name type="common">Wood tobacco</name>
    <name type="synonym">South American tobacco</name>
    <dbReference type="NCBI Taxonomy" id="4096"/>
    <lineage>
        <taxon>Eukaryota</taxon>
        <taxon>Viridiplantae</taxon>
        <taxon>Streptophyta</taxon>
        <taxon>Embryophyta</taxon>
        <taxon>Tracheophyta</taxon>
        <taxon>Spermatophyta</taxon>
        <taxon>Magnoliopsida</taxon>
        <taxon>eudicotyledons</taxon>
        <taxon>Gunneridae</taxon>
        <taxon>Pentapetalae</taxon>
        <taxon>asterids</taxon>
        <taxon>lamiids</taxon>
        <taxon>Solanales</taxon>
        <taxon>Solanaceae</taxon>
        <taxon>Nicotianoideae</taxon>
        <taxon>Nicotianeae</taxon>
        <taxon>Nicotiana</taxon>
    </lineage>
</organism>
<sequence>MERGDGGSLRTRSQAAPDWTLHESLTLVNEMKSTQIECGNTLASFQKWQSTVQNCNSLGVNRSLNQCKKRWEFILENYNKVKPWETVYWTASFDGVRKSELGLPEQFDFELFNAVGRYLSLLHGEDGGGAETDPDSDPETQQAQGNNAFLELGHKRQRRRTKPRKYKMEERLNPWRRILNENRKYEQSMVGIKHEASIETKVEAPSYEKSSLQIKREISSPEEKVEPPNLSMVNMVKAEQINVDNPEEMMAATLRENAELITAIIEGNPMDDRDCRLADLKNSEAGRVHLIRSQGNQLIDCLGKISDTLSQLCDTIHKK</sequence>
<feature type="domain" description="Myb-like" evidence="1">
    <location>
        <begin position="19"/>
        <end position="75"/>
    </location>
</feature>
<dbReference type="STRING" id="4096.A0A1U7WQM3"/>
<dbReference type="InterPro" id="IPR001005">
    <property type="entry name" value="SANT/Myb"/>
</dbReference>
<proteinExistence type="predicted"/>
<protein>
    <submittedName>
        <fullName evidence="3">Uncharacterized protein LOC104229866</fullName>
    </submittedName>
</protein>
<dbReference type="Gene3D" id="1.10.10.60">
    <property type="entry name" value="Homeodomain-like"/>
    <property type="match status" value="1"/>
</dbReference>
<dbReference type="Proteomes" id="UP000189701">
    <property type="component" value="Unplaced"/>
</dbReference>
<accession>A0A1U7WQM3</accession>
<evidence type="ECO:0000313" key="3">
    <source>
        <dbReference type="RefSeq" id="XP_009780883.1"/>
    </source>
</evidence>
<gene>
    <name evidence="3" type="primary">LOC104229866</name>
</gene>
<dbReference type="PANTHER" id="PTHR33492">
    <property type="entry name" value="OSJNBA0043A12.37 PROTEIN-RELATED"/>
    <property type="match status" value="1"/>
</dbReference>
<dbReference type="eggNOG" id="ENOG502RXTE">
    <property type="taxonomic scope" value="Eukaryota"/>
</dbReference>
<dbReference type="PANTHER" id="PTHR33492:SF4">
    <property type="entry name" value="OS02G0174300 PROTEIN"/>
    <property type="match status" value="1"/>
</dbReference>
<reference evidence="2" key="1">
    <citation type="journal article" date="2013" name="Genome Biol.">
        <title>Reference genomes and transcriptomes of Nicotiana sylvestris and Nicotiana tomentosiformis.</title>
        <authorList>
            <person name="Sierro N."/>
            <person name="Battey J.N."/>
            <person name="Ouadi S."/>
            <person name="Bovet L."/>
            <person name="Goepfert S."/>
            <person name="Bakaher N."/>
            <person name="Peitsch M.C."/>
            <person name="Ivanov N.V."/>
        </authorList>
    </citation>
    <scope>NUCLEOTIDE SEQUENCE [LARGE SCALE GENOMIC DNA]</scope>
</reference>
<dbReference type="KEGG" id="nsy:104229866"/>
<name>A0A1U7WQM3_NICSY</name>
<dbReference type="AlphaFoldDB" id="A0A1U7WQM3"/>
<keyword evidence="2" id="KW-1185">Reference proteome</keyword>
<reference evidence="3" key="2">
    <citation type="submission" date="2025-08" db="UniProtKB">
        <authorList>
            <consortium name="RefSeq"/>
        </authorList>
    </citation>
    <scope>IDENTIFICATION</scope>
    <source>
        <tissue evidence="3">Leaf</tissue>
    </source>
</reference>
<dbReference type="RefSeq" id="XP_009780883.1">
    <property type="nucleotide sequence ID" value="XM_009782581.1"/>
</dbReference>
<dbReference type="Pfam" id="PF13837">
    <property type="entry name" value="Myb_DNA-bind_4"/>
    <property type="match status" value="1"/>
</dbReference>